<protein>
    <submittedName>
        <fullName evidence="10">Germination protein, Ger(X)C family</fullName>
    </submittedName>
</protein>
<feature type="domain" description="Spore germination GerAC-like C-terminal" evidence="8">
    <location>
        <begin position="210"/>
        <end position="366"/>
    </location>
</feature>
<dbReference type="Proteomes" id="UP000184310">
    <property type="component" value="Unassembled WGS sequence"/>
</dbReference>
<keyword evidence="5" id="KW-0472">Membrane</keyword>
<proteinExistence type="inferred from homology"/>
<dbReference type="GO" id="GO:0016020">
    <property type="term" value="C:membrane"/>
    <property type="evidence" value="ECO:0007669"/>
    <property type="project" value="UniProtKB-SubCell"/>
</dbReference>
<sequence length="374" mass="42813">MRKIKSLIAVLLVFIMSIGFVGCYNYNDINKITFATTTIFDEDEFGNVVIYIEGVKPYRNANESSDKGRRLIYKGTGKTVLEAIKNVNMASSYKINFTQCRAYIFTEKVAKTGIKKFVDILSRDQEFMQKPYLFVLFDEVENLLKTAEGDEEYLGLYLEDLSLKMKTSPKAVTVTINEYLNNRTSVEKIGLLGALELKEDVGKKRLMLKGGAILKDDIMVYRITENEVFSYNFLNNKVKSATLELSNPLNQNSFITLEILNAKTTTSLTYDNGKYKLNKGLKLNCALSESQDNLILTNENLNYIKAVEAEAIKEKLTTIFKDFKEKNLDIFNINRLFEMRYSENKNDNSIFKNTDLNLDVEVNIKDVSNVKNTY</sequence>
<evidence type="ECO:0000256" key="7">
    <source>
        <dbReference type="ARBA" id="ARBA00023288"/>
    </source>
</evidence>
<comment type="similarity">
    <text evidence="2">Belongs to the GerABKC lipoprotein family.</text>
</comment>
<evidence type="ECO:0000259" key="9">
    <source>
        <dbReference type="Pfam" id="PF25198"/>
    </source>
</evidence>
<evidence type="ECO:0000313" key="11">
    <source>
        <dbReference type="Proteomes" id="UP000184310"/>
    </source>
</evidence>
<evidence type="ECO:0000256" key="1">
    <source>
        <dbReference type="ARBA" id="ARBA00004635"/>
    </source>
</evidence>
<dbReference type="InterPro" id="IPR038501">
    <property type="entry name" value="Spore_GerAC_C_sf"/>
</dbReference>
<organism evidence="10 11">
    <name type="scientific">Clostridium cavendishii DSM 21758</name>
    <dbReference type="NCBI Taxonomy" id="1121302"/>
    <lineage>
        <taxon>Bacteria</taxon>
        <taxon>Bacillati</taxon>
        <taxon>Bacillota</taxon>
        <taxon>Clostridia</taxon>
        <taxon>Eubacteriales</taxon>
        <taxon>Clostridiaceae</taxon>
        <taxon>Clostridium</taxon>
    </lineage>
</organism>
<evidence type="ECO:0000256" key="2">
    <source>
        <dbReference type="ARBA" id="ARBA00007886"/>
    </source>
</evidence>
<dbReference type="NCBIfam" id="TIGR02887">
    <property type="entry name" value="spore_ger_x_C"/>
    <property type="match status" value="1"/>
</dbReference>
<dbReference type="PANTHER" id="PTHR35789:SF1">
    <property type="entry name" value="SPORE GERMINATION PROTEIN B3"/>
    <property type="match status" value="1"/>
</dbReference>
<dbReference type="Gene3D" id="3.30.300.210">
    <property type="entry name" value="Nutrient germinant receptor protein C, domain 3"/>
    <property type="match status" value="1"/>
</dbReference>
<keyword evidence="11" id="KW-1185">Reference proteome</keyword>
<comment type="subcellular location">
    <subcellularLocation>
        <location evidence="1">Membrane</location>
        <topology evidence="1">Lipid-anchor</topology>
    </subcellularLocation>
</comment>
<evidence type="ECO:0000256" key="6">
    <source>
        <dbReference type="ARBA" id="ARBA00023139"/>
    </source>
</evidence>
<dbReference type="InterPro" id="IPR046953">
    <property type="entry name" value="Spore_GerAC-like_C"/>
</dbReference>
<dbReference type="Pfam" id="PF25198">
    <property type="entry name" value="Spore_GerAC_N"/>
    <property type="match status" value="1"/>
</dbReference>
<evidence type="ECO:0000256" key="3">
    <source>
        <dbReference type="ARBA" id="ARBA00022544"/>
    </source>
</evidence>
<keyword evidence="6" id="KW-0564">Palmitate</keyword>
<gene>
    <name evidence="10" type="ORF">SAMN02745163_03288</name>
</gene>
<dbReference type="EMBL" id="FQZB01000014">
    <property type="protein sequence ID" value="SHK15240.1"/>
    <property type="molecule type" value="Genomic_DNA"/>
</dbReference>
<evidence type="ECO:0000256" key="5">
    <source>
        <dbReference type="ARBA" id="ARBA00023136"/>
    </source>
</evidence>
<dbReference type="Pfam" id="PF05504">
    <property type="entry name" value="Spore_GerAC"/>
    <property type="match status" value="1"/>
</dbReference>
<dbReference type="OrthoDB" id="1880153at2"/>
<reference evidence="10 11" key="1">
    <citation type="submission" date="2016-11" db="EMBL/GenBank/DDBJ databases">
        <authorList>
            <person name="Jaros S."/>
            <person name="Januszkiewicz K."/>
            <person name="Wedrychowicz H."/>
        </authorList>
    </citation>
    <scope>NUCLEOTIDE SEQUENCE [LARGE SCALE GENOMIC DNA]</scope>
    <source>
        <strain evidence="10 11">DSM 21758</strain>
    </source>
</reference>
<dbReference type="RefSeq" id="WP_159433269.1">
    <property type="nucleotide sequence ID" value="NZ_FQZB01000014.1"/>
</dbReference>
<dbReference type="GO" id="GO:0009847">
    <property type="term" value="P:spore germination"/>
    <property type="evidence" value="ECO:0007669"/>
    <property type="project" value="InterPro"/>
</dbReference>
<evidence type="ECO:0000256" key="4">
    <source>
        <dbReference type="ARBA" id="ARBA00022729"/>
    </source>
</evidence>
<keyword evidence="7" id="KW-0449">Lipoprotein</keyword>
<accession>A0A1M6Q512</accession>
<keyword evidence="3" id="KW-0309">Germination</keyword>
<dbReference type="InterPro" id="IPR008844">
    <property type="entry name" value="Spore_GerAC-like"/>
</dbReference>
<dbReference type="PANTHER" id="PTHR35789">
    <property type="entry name" value="SPORE GERMINATION PROTEIN B3"/>
    <property type="match status" value="1"/>
</dbReference>
<dbReference type="PROSITE" id="PS51257">
    <property type="entry name" value="PROKAR_LIPOPROTEIN"/>
    <property type="match status" value="1"/>
</dbReference>
<evidence type="ECO:0000313" key="10">
    <source>
        <dbReference type="EMBL" id="SHK15240.1"/>
    </source>
</evidence>
<dbReference type="InterPro" id="IPR057336">
    <property type="entry name" value="GerAC_N"/>
</dbReference>
<name>A0A1M6Q512_9CLOT</name>
<dbReference type="AlphaFoldDB" id="A0A1M6Q512"/>
<evidence type="ECO:0000259" key="8">
    <source>
        <dbReference type="Pfam" id="PF05504"/>
    </source>
</evidence>
<keyword evidence="4" id="KW-0732">Signal</keyword>
<dbReference type="STRING" id="1121302.SAMN02745163_03288"/>
<feature type="domain" description="Spore germination protein N-terminal" evidence="9">
    <location>
        <begin position="25"/>
        <end position="183"/>
    </location>
</feature>